<evidence type="ECO:0000256" key="2">
    <source>
        <dbReference type="ARBA" id="ARBA00023157"/>
    </source>
</evidence>
<evidence type="ECO:0000256" key="4">
    <source>
        <dbReference type="SAM" id="SignalP"/>
    </source>
</evidence>
<dbReference type="InterPro" id="IPR055355">
    <property type="entry name" value="ZP-C"/>
</dbReference>
<dbReference type="Pfam" id="PF00100">
    <property type="entry name" value="Zona_pellucida"/>
    <property type="match status" value="1"/>
</dbReference>
<dbReference type="EMBL" id="CAAE01014557">
    <property type="protein sequence ID" value="CAF98586.1"/>
    <property type="molecule type" value="Genomic_DNA"/>
</dbReference>
<feature type="region of interest" description="Disordered" evidence="3">
    <location>
        <begin position="331"/>
        <end position="350"/>
    </location>
</feature>
<dbReference type="InterPro" id="IPR042235">
    <property type="entry name" value="ZP-C_dom"/>
</dbReference>
<dbReference type="PANTHER" id="PTHR14002">
    <property type="entry name" value="ENDOGLIN/TGF-BETA RECEPTOR TYPE III"/>
    <property type="match status" value="1"/>
</dbReference>
<dbReference type="SMART" id="SM00241">
    <property type="entry name" value="ZP"/>
    <property type="match status" value="1"/>
</dbReference>
<feature type="compositionally biased region" description="Polar residues" evidence="3">
    <location>
        <begin position="314"/>
        <end position="323"/>
    </location>
</feature>
<dbReference type="KEGG" id="tng:GSTEN00016337G001"/>
<comment type="caution">
    <text evidence="6">The sequence shown here is derived from an EMBL/GenBank/DDBJ whole genome shotgun (WGS) entry which is preliminary data.</text>
</comment>
<dbReference type="InterPro" id="IPR001507">
    <property type="entry name" value="ZP_dom"/>
</dbReference>
<dbReference type="AlphaFoldDB" id="Q4SL96"/>
<keyword evidence="1 4" id="KW-0732">Signal</keyword>
<dbReference type="OrthoDB" id="9274484at2759"/>
<keyword evidence="2" id="KW-1015">Disulfide bond</keyword>
<name>Q4SL96_TETNG</name>
<dbReference type="Gene3D" id="2.60.40.4100">
    <property type="entry name" value="Zona pellucida, ZP-C domain"/>
    <property type="match status" value="1"/>
</dbReference>
<evidence type="ECO:0000256" key="1">
    <source>
        <dbReference type="ARBA" id="ARBA00022729"/>
    </source>
</evidence>
<evidence type="ECO:0000259" key="5">
    <source>
        <dbReference type="PROSITE" id="PS51034"/>
    </source>
</evidence>
<organism evidence="6">
    <name type="scientific">Tetraodon nigroviridis</name>
    <name type="common">Spotted green pufferfish</name>
    <name type="synonym">Chelonodon nigroviridis</name>
    <dbReference type="NCBI Taxonomy" id="99883"/>
    <lineage>
        <taxon>Eukaryota</taxon>
        <taxon>Metazoa</taxon>
        <taxon>Chordata</taxon>
        <taxon>Craniata</taxon>
        <taxon>Vertebrata</taxon>
        <taxon>Euteleostomi</taxon>
        <taxon>Actinopterygii</taxon>
        <taxon>Neopterygii</taxon>
        <taxon>Teleostei</taxon>
        <taxon>Neoteleostei</taxon>
        <taxon>Acanthomorphata</taxon>
        <taxon>Eupercaria</taxon>
        <taxon>Tetraodontiformes</taxon>
        <taxon>Tetradontoidea</taxon>
        <taxon>Tetraodontidae</taxon>
        <taxon>Tetraodon</taxon>
    </lineage>
</organism>
<feature type="chain" id="PRO_5004243838" evidence="4">
    <location>
        <begin position="20"/>
        <end position="350"/>
    </location>
</feature>
<evidence type="ECO:0000313" key="6">
    <source>
        <dbReference type="EMBL" id="CAF98586.1"/>
    </source>
</evidence>
<reference evidence="6" key="2">
    <citation type="submission" date="2004-02" db="EMBL/GenBank/DDBJ databases">
        <authorList>
            <consortium name="Genoscope"/>
            <consortium name="Whitehead Institute Centre for Genome Research"/>
        </authorList>
    </citation>
    <scope>NUCLEOTIDE SEQUENCE</scope>
</reference>
<reference evidence="6" key="1">
    <citation type="journal article" date="2004" name="Nature">
        <title>Genome duplication in the teleost fish Tetraodon nigroviridis reveals the early vertebrate proto-karyotype.</title>
        <authorList>
            <person name="Jaillon O."/>
            <person name="Aury J.-M."/>
            <person name="Brunet F."/>
            <person name="Petit J.-L."/>
            <person name="Stange-Thomann N."/>
            <person name="Mauceli E."/>
            <person name="Bouneau L."/>
            <person name="Fischer C."/>
            <person name="Ozouf-Costaz C."/>
            <person name="Bernot A."/>
            <person name="Nicaud S."/>
            <person name="Jaffe D."/>
            <person name="Fisher S."/>
            <person name="Lutfalla G."/>
            <person name="Dossat C."/>
            <person name="Segurens B."/>
            <person name="Dasilva C."/>
            <person name="Salanoubat M."/>
            <person name="Levy M."/>
            <person name="Boudet N."/>
            <person name="Castellano S."/>
            <person name="Anthouard V."/>
            <person name="Jubin C."/>
            <person name="Castelli V."/>
            <person name="Katinka M."/>
            <person name="Vacherie B."/>
            <person name="Biemont C."/>
            <person name="Skalli Z."/>
            <person name="Cattolico L."/>
            <person name="Poulain J."/>
            <person name="De Berardinis V."/>
            <person name="Cruaud C."/>
            <person name="Duprat S."/>
            <person name="Brottier P."/>
            <person name="Coutanceau J.-P."/>
            <person name="Gouzy J."/>
            <person name="Parra G."/>
            <person name="Lardier G."/>
            <person name="Chapple C."/>
            <person name="McKernan K.J."/>
            <person name="McEwan P."/>
            <person name="Bosak S."/>
            <person name="Kellis M."/>
            <person name="Volff J.-N."/>
            <person name="Guigo R."/>
            <person name="Zody M.C."/>
            <person name="Mesirov J."/>
            <person name="Lindblad-Toh K."/>
            <person name="Birren B."/>
            <person name="Nusbaum C."/>
            <person name="Kahn D."/>
            <person name="Robinson-Rechavi M."/>
            <person name="Laudet V."/>
            <person name="Schachter V."/>
            <person name="Quetier F."/>
            <person name="Saurin W."/>
            <person name="Scarpelli C."/>
            <person name="Wincker P."/>
            <person name="Lander E.S."/>
            <person name="Weissenbach J."/>
            <person name="Roest Crollius H."/>
        </authorList>
    </citation>
    <scope>NUCLEOTIDE SEQUENCE [LARGE SCALE GENOMIC DNA]</scope>
</reference>
<sequence>MWQTLLLGQFAVTFLLARANSDIQVSCGPEKVYLEILLCPIYFNGYNESLLALNSQHSKQECKGTADWTVDPPVVKFNFSITQEAINVCSNTMTVTEEEGTGAFADFSSVQFVSVSGMVCSKDPSTGAITYHEEVMYQFSCRYPLQYLVNNTQMSVSGASLAINDNNGSFISTLSMLLYGDNSYSSVLRIPPGGLELKTRIFVEVKASNLTNRFNVHLDRCYATASPFPLNTSFYDLFVGCNRDGQTVIGVNGDEQVARFSFEAFRFIHSTEATFSTYYVHCATRLCVNDFCTSLNQNCSAGTNRRRRRRSSSDDQGTTVSDMATVSSTPISVRLDRGEGAPPPLLTLHP</sequence>
<protein>
    <submittedName>
        <fullName evidence="6">(spotted green pufferfish) hypothetical protein</fullName>
    </submittedName>
</protein>
<gene>
    <name evidence="6" type="ORF">GSTENG00016337001</name>
</gene>
<dbReference type="PANTHER" id="PTHR14002:SF10">
    <property type="entry name" value="ZONA PELLUCIDA-LIKE DOMAIN-CONTAINING PROTEIN 1-RELATED"/>
    <property type="match status" value="1"/>
</dbReference>
<accession>Q4SL96</accession>
<feature type="domain" description="ZP" evidence="5">
    <location>
        <begin position="26"/>
        <end position="306"/>
    </location>
</feature>
<evidence type="ECO:0000256" key="3">
    <source>
        <dbReference type="SAM" id="MobiDB-lite"/>
    </source>
</evidence>
<proteinExistence type="predicted"/>
<feature type="region of interest" description="Disordered" evidence="3">
    <location>
        <begin position="304"/>
        <end position="323"/>
    </location>
</feature>
<feature type="compositionally biased region" description="Pro residues" evidence="3">
    <location>
        <begin position="341"/>
        <end position="350"/>
    </location>
</feature>
<feature type="signal peptide" evidence="4">
    <location>
        <begin position="1"/>
        <end position="19"/>
    </location>
</feature>
<dbReference type="PROSITE" id="PS51034">
    <property type="entry name" value="ZP_2"/>
    <property type="match status" value="1"/>
</dbReference>